<dbReference type="Pfam" id="PF03212">
    <property type="entry name" value="Pertactin"/>
    <property type="match status" value="1"/>
</dbReference>
<proteinExistence type="predicted"/>
<dbReference type="NCBIfam" id="TIGR01414">
    <property type="entry name" value="autotrans_barl"/>
    <property type="match status" value="1"/>
</dbReference>
<dbReference type="PANTHER" id="PTHR35037">
    <property type="entry name" value="C-TERMINAL REGION OF AIDA-LIKE PROTEIN"/>
    <property type="match status" value="1"/>
</dbReference>
<organism evidence="4 5">
    <name type="scientific">Pseudomonas fluorescens</name>
    <dbReference type="NCBI Taxonomy" id="294"/>
    <lineage>
        <taxon>Bacteria</taxon>
        <taxon>Pseudomonadati</taxon>
        <taxon>Pseudomonadota</taxon>
        <taxon>Gammaproteobacteria</taxon>
        <taxon>Pseudomonadales</taxon>
        <taxon>Pseudomonadaceae</taxon>
        <taxon>Pseudomonas</taxon>
    </lineage>
</organism>
<dbReference type="AlphaFoldDB" id="A0A423N2L6"/>
<dbReference type="CDD" id="cd01343">
    <property type="entry name" value="PL1_Passenger_AT"/>
    <property type="match status" value="1"/>
</dbReference>
<evidence type="ECO:0000256" key="1">
    <source>
        <dbReference type="ARBA" id="ARBA00022729"/>
    </source>
</evidence>
<reference evidence="4 5" key="1">
    <citation type="submission" date="2016-10" db="EMBL/GenBank/DDBJ databases">
        <title>Comparative genome analysis of multiple Pseudomonas spp. focuses on biocontrol and plant growth promoting traits.</title>
        <authorList>
            <person name="Tao X.-Y."/>
            <person name="Taylor C.G."/>
        </authorList>
    </citation>
    <scope>NUCLEOTIDE SEQUENCE [LARGE SCALE GENOMIC DNA]</scope>
    <source>
        <strain evidence="4 5">2F9</strain>
    </source>
</reference>
<dbReference type="InterPro" id="IPR012332">
    <property type="entry name" value="Autotransporter_pectin_lyase_C"/>
</dbReference>
<dbReference type="InterPro" id="IPR006315">
    <property type="entry name" value="OM_autotransptr_brl_dom"/>
</dbReference>
<evidence type="ECO:0000256" key="2">
    <source>
        <dbReference type="SAM" id="SignalP"/>
    </source>
</evidence>
<name>A0A423N2L6_PSEFL</name>
<evidence type="ECO:0000259" key="3">
    <source>
        <dbReference type="PROSITE" id="PS51208"/>
    </source>
</evidence>
<dbReference type="GO" id="GO:0019867">
    <property type="term" value="C:outer membrane"/>
    <property type="evidence" value="ECO:0007669"/>
    <property type="project" value="InterPro"/>
</dbReference>
<dbReference type="SUPFAM" id="SSF51126">
    <property type="entry name" value="Pectin lyase-like"/>
    <property type="match status" value="1"/>
</dbReference>
<feature type="chain" id="PRO_5019103083" evidence="2">
    <location>
        <begin position="36"/>
        <end position="762"/>
    </location>
</feature>
<dbReference type="SMART" id="SM00869">
    <property type="entry name" value="Autotransporter"/>
    <property type="match status" value="1"/>
</dbReference>
<sequence>MNMLDVSHVRVFPTGRFGVSLCLPAVFFFAGFAHSATIVDNTTLDIDSSAASTDYLVRNNGVLNASGANTRSITAQSGSLLNLNGATIVGNNGGDGVTVTSSQATIDQTTVTSDEIGLAVNRSSVAAGGSKVTVSNSQVSAQLIGSQVTGLSSLSLSNTQIMGAASDGIGVNILGGEVSASARTTITGQATGVRMVNDAVNVGGPTLSLDNSTVQGVSGSAILVDRGTQATIVVSNGSSVLAGNGRLLDVQGSSTASMTVADSTLNGNISVADNSTANLVFDQGRITGDVLVDGSSTATVTLDNLSQFTGRLDNVDSVNVNSNSNWTLTGNDSIGALGMNGGTVTFGAQGAPGTYYTLNVGSLSGNGTFAMKGDFASGEHDFLNVIGASAGDFALAVAASGLDAASPQALTLVRTGTLDGANFALAGDQRVDVGTWSYSLASREIEGGAKEWFLDPTTEVISPGARSVLALFNTAPTVWYGELSSLRSRMGELRFNGGQAGGWIRTYGNKYNVADGSGVGYQQTQQGLSLGADARLGESQVLVGVLAGTSESDLDLNRGTSGTVKSYYVGPYLTWLDSDTGYYFDGVLKFNRFRNESKVNLSDGSRTKGDYDNWGAGGSAEFGRHIKLANDYFVEPFAQLSAVQIQGKHYTLDNDMDADGDRMRSLLGKAGATVGRNFGFGNGAVAQPYVRAAVAHEFASNNEVKVNNNVFNNDLSGSRAEFGAGVAVAMSERWQVHADLDYAKGEHIEQPYGVNLGLRYFW</sequence>
<keyword evidence="1 2" id="KW-0732">Signal</keyword>
<dbReference type="InterPro" id="IPR004899">
    <property type="entry name" value="Pertactin_central"/>
</dbReference>
<evidence type="ECO:0000313" key="4">
    <source>
        <dbReference type="EMBL" id="RON92425.1"/>
    </source>
</evidence>
<protein>
    <submittedName>
        <fullName evidence="4">Autotransporter outer membrane beta-barrel domain-containing protein</fullName>
    </submittedName>
</protein>
<dbReference type="Gene3D" id="2.160.20.20">
    <property type="match status" value="1"/>
</dbReference>
<dbReference type="PRINTS" id="PR01484">
    <property type="entry name" value="PRTACTNFAMLY"/>
</dbReference>
<dbReference type="InterPro" id="IPR036709">
    <property type="entry name" value="Autotransporte_beta_dom_sf"/>
</dbReference>
<dbReference type="InterPro" id="IPR011050">
    <property type="entry name" value="Pectin_lyase_fold/virulence"/>
</dbReference>
<feature type="domain" description="Autotransporter" evidence="3">
    <location>
        <begin position="495"/>
        <end position="762"/>
    </location>
</feature>
<accession>A0A423N2L6</accession>
<dbReference type="Proteomes" id="UP000283650">
    <property type="component" value="Unassembled WGS sequence"/>
</dbReference>
<evidence type="ECO:0000313" key="5">
    <source>
        <dbReference type="Proteomes" id="UP000283650"/>
    </source>
</evidence>
<dbReference type="Gene3D" id="2.40.128.130">
    <property type="entry name" value="Autotransporter beta-domain"/>
    <property type="match status" value="1"/>
</dbReference>
<gene>
    <name evidence="4" type="ORF">BK672_20015</name>
</gene>
<dbReference type="EMBL" id="MOBY01000012">
    <property type="protein sequence ID" value="RON92425.1"/>
    <property type="molecule type" value="Genomic_DNA"/>
</dbReference>
<dbReference type="PANTHER" id="PTHR35037:SF7">
    <property type="entry name" value="AUTOTRANSPORTER"/>
    <property type="match status" value="1"/>
</dbReference>
<dbReference type="RefSeq" id="WP_123376284.1">
    <property type="nucleotide sequence ID" value="NZ_MOBY01000012.1"/>
</dbReference>
<dbReference type="InterPro" id="IPR003991">
    <property type="entry name" value="Pertactin_virulence_factor"/>
</dbReference>
<dbReference type="Pfam" id="PF03797">
    <property type="entry name" value="Autotransporter"/>
    <property type="match status" value="1"/>
</dbReference>
<dbReference type="PROSITE" id="PS51208">
    <property type="entry name" value="AUTOTRANSPORTER"/>
    <property type="match status" value="1"/>
</dbReference>
<comment type="caution">
    <text evidence="4">The sequence shown here is derived from an EMBL/GenBank/DDBJ whole genome shotgun (WGS) entry which is preliminary data.</text>
</comment>
<dbReference type="InterPro" id="IPR051551">
    <property type="entry name" value="Autotransporter_adhesion"/>
</dbReference>
<dbReference type="SUPFAM" id="SSF103515">
    <property type="entry name" value="Autotransporter"/>
    <property type="match status" value="1"/>
</dbReference>
<feature type="signal peptide" evidence="2">
    <location>
        <begin position="1"/>
        <end position="35"/>
    </location>
</feature>
<dbReference type="InterPro" id="IPR005546">
    <property type="entry name" value="Autotransporte_beta"/>
</dbReference>